<evidence type="ECO:0000259" key="2">
    <source>
        <dbReference type="Pfam" id="PF01408"/>
    </source>
</evidence>
<dbReference type="RefSeq" id="WP_212949379.1">
    <property type="nucleotide sequence ID" value="NZ_BORW01000008.1"/>
</dbReference>
<proteinExistence type="predicted"/>
<dbReference type="SUPFAM" id="SSF55347">
    <property type="entry name" value="Glyceraldehyde-3-phosphate dehydrogenase-like, C-terminal domain"/>
    <property type="match status" value="1"/>
</dbReference>
<dbReference type="InterPro" id="IPR036291">
    <property type="entry name" value="NAD(P)-bd_dom_sf"/>
</dbReference>
<keyword evidence="5" id="KW-1185">Reference proteome</keyword>
<feature type="domain" description="GFO/IDH/MocA-like oxidoreductase" evidence="3">
    <location>
        <begin position="130"/>
        <end position="258"/>
    </location>
</feature>
<dbReference type="Proteomes" id="UP000680638">
    <property type="component" value="Unassembled WGS sequence"/>
</dbReference>
<evidence type="ECO:0000313" key="5">
    <source>
        <dbReference type="Proteomes" id="UP000680638"/>
    </source>
</evidence>
<evidence type="ECO:0000256" key="1">
    <source>
        <dbReference type="ARBA" id="ARBA00023002"/>
    </source>
</evidence>
<comment type="caution">
    <text evidence="4">The sequence shown here is derived from an EMBL/GenBank/DDBJ whole genome shotgun (WGS) entry which is preliminary data.</text>
</comment>
<reference evidence="4 5" key="1">
    <citation type="submission" date="2021-03" db="EMBL/GenBank/DDBJ databases">
        <title>Antimicrobial resistance genes in bacteria isolated from Japanese honey, and their potential for conferring macrolide and lincosamide resistance in the American foulbrood pathogen Paenibacillus larvae.</title>
        <authorList>
            <person name="Okamoto M."/>
            <person name="Kumagai M."/>
            <person name="Kanamori H."/>
            <person name="Takamatsu D."/>
        </authorList>
    </citation>
    <scope>NUCLEOTIDE SEQUENCE [LARGE SCALE GENOMIC DNA]</scope>
    <source>
        <strain evidence="4 5">J21TS3</strain>
    </source>
</reference>
<dbReference type="InterPro" id="IPR055170">
    <property type="entry name" value="GFO_IDH_MocA-like_dom"/>
</dbReference>
<dbReference type="Gene3D" id="3.40.50.720">
    <property type="entry name" value="NAD(P)-binding Rossmann-like Domain"/>
    <property type="match status" value="1"/>
</dbReference>
<dbReference type="EMBL" id="BORW01000008">
    <property type="protein sequence ID" value="GIO67209.1"/>
    <property type="molecule type" value="Genomic_DNA"/>
</dbReference>
<dbReference type="PANTHER" id="PTHR43818:SF11">
    <property type="entry name" value="BCDNA.GH03377"/>
    <property type="match status" value="1"/>
</dbReference>
<feature type="domain" description="Gfo/Idh/MocA-like oxidoreductase N-terminal" evidence="2">
    <location>
        <begin position="1"/>
        <end position="121"/>
    </location>
</feature>
<name>A0ABQ4LVD1_9BACL</name>
<evidence type="ECO:0000313" key="4">
    <source>
        <dbReference type="EMBL" id="GIO67209.1"/>
    </source>
</evidence>
<protein>
    <submittedName>
        <fullName evidence="4">Oxidoreductase</fullName>
    </submittedName>
</protein>
<dbReference type="Pfam" id="PF01408">
    <property type="entry name" value="GFO_IDH_MocA"/>
    <property type="match status" value="1"/>
</dbReference>
<organism evidence="4 5">
    <name type="scientific">Paenibacillus cookii</name>
    <dbReference type="NCBI Taxonomy" id="157839"/>
    <lineage>
        <taxon>Bacteria</taxon>
        <taxon>Bacillati</taxon>
        <taxon>Bacillota</taxon>
        <taxon>Bacilli</taxon>
        <taxon>Bacillales</taxon>
        <taxon>Paenibacillaceae</taxon>
        <taxon>Paenibacillus</taxon>
    </lineage>
</organism>
<accession>A0ABQ4LVD1</accession>
<dbReference type="InterPro" id="IPR050463">
    <property type="entry name" value="Gfo/Idh/MocA_oxidrdct_glycsds"/>
</dbReference>
<dbReference type="Pfam" id="PF22725">
    <property type="entry name" value="GFO_IDH_MocA_C3"/>
    <property type="match status" value="1"/>
</dbReference>
<keyword evidence="1" id="KW-0560">Oxidoreductase</keyword>
<dbReference type="PANTHER" id="PTHR43818">
    <property type="entry name" value="BCDNA.GH03377"/>
    <property type="match status" value="1"/>
</dbReference>
<dbReference type="InterPro" id="IPR000683">
    <property type="entry name" value="Gfo/Idh/MocA-like_OxRdtase_N"/>
</dbReference>
<gene>
    <name evidence="4" type="ORF">J21TS3_20300</name>
</gene>
<dbReference type="Gene3D" id="3.30.360.10">
    <property type="entry name" value="Dihydrodipicolinate Reductase, domain 2"/>
    <property type="match status" value="1"/>
</dbReference>
<dbReference type="SUPFAM" id="SSF51735">
    <property type="entry name" value="NAD(P)-binding Rossmann-fold domains"/>
    <property type="match status" value="1"/>
</dbReference>
<evidence type="ECO:0000259" key="3">
    <source>
        <dbReference type="Pfam" id="PF22725"/>
    </source>
</evidence>
<sequence>MRVGIIGGGFGLRIQAPLIRLHPDMEVAAVSTMMRHELPDEWAGWKQAPVHYKDWTEMLDREELELLVVSSLPSDHFRMVKRAIEQGLPVICEKPFAMNSHESGKLLEMATKSRAKVVVDFEWRYLPVRQKVKELITNGAIGQILHFEYHISSPQYARLLTAPRGWMGEKSKFGGMLGAVGSHMIDCLRWLAQDEIEIVHGTVHTHVPQGAGEKRDADDAFFVHGMMSSGFTFSIQLLSGVHHGFGSQLKIFGNKGSITLTDDRVLRFGEAGGQLTEIGLPAPKEAPSVISAEAQAYYPAFYPFIDNVYRYIKFGQPDADLPLIEDGHRNQTALDRILGS</sequence>